<dbReference type="RefSeq" id="WP_090874778.1">
    <property type="nucleotide sequence ID" value="NZ_FMXQ01000001.1"/>
</dbReference>
<evidence type="ECO:0000256" key="2">
    <source>
        <dbReference type="SAM" id="SignalP"/>
    </source>
</evidence>
<feature type="compositionally biased region" description="Pro residues" evidence="1">
    <location>
        <begin position="100"/>
        <end position="109"/>
    </location>
</feature>
<evidence type="ECO:0000256" key="1">
    <source>
        <dbReference type="SAM" id="MobiDB-lite"/>
    </source>
</evidence>
<keyword evidence="2" id="KW-0732">Signal</keyword>
<feature type="chain" id="PRO_5011534333" evidence="2">
    <location>
        <begin position="26"/>
        <end position="109"/>
    </location>
</feature>
<protein>
    <submittedName>
        <fullName evidence="3">Uncharacterized protein</fullName>
    </submittedName>
</protein>
<evidence type="ECO:0000313" key="3">
    <source>
        <dbReference type="EMBL" id="SDB08258.1"/>
    </source>
</evidence>
<keyword evidence="4" id="KW-1185">Reference proteome</keyword>
<gene>
    <name evidence="3" type="ORF">SAMN02982931_00694</name>
</gene>
<accession>A0A1G6AIQ3</accession>
<feature type="signal peptide" evidence="2">
    <location>
        <begin position="1"/>
        <end position="25"/>
    </location>
</feature>
<dbReference type="STRING" id="665467.SAMN02982931_00694"/>
<proteinExistence type="predicted"/>
<name>A0A1G6AIQ3_9HYPH</name>
<feature type="region of interest" description="Disordered" evidence="1">
    <location>
        <begin position="39"/>
        <end position="109"/>
    </location>
</feature>
<sequence>MTFPSILIPAIAALAFVASPLTALADDEPMAGPEDCVVAPQPGDGLVTPDETPLDPTDDPTLSDMLDPCDGVLTPEPAGDDDITIAPPESGETPVIAPDDLPPQPPQAE</sequence>
<evidence type="ECO:0000313" key="4">
    <source>
        <dbReference type="Proteomes" id="UP000199071"/>
    </source>
</evidence>
<dbReference type="AlphaFoldDB" id="A0A1G6AIQ3"/>
<reference evidence="3 4" key="1">
    <citation type="submission" date="2016-10" db="EMBL/GenBank/DDBJ databases">
        <authorList>
            <person name="de Groot N.N."/>
        </authorList>
    </citation>
    <scope>NUCLEOTIDE SEQUENCE [LARGE SCALE GENOMIC DNA]</scope>
    <source>
        <strain evidence="3 4">ATCC 35022</strain>
    </source>
</reference>
<dbReference type="Proteomes" id="UP000199071">
    <property type="component" value="Unassembled WGS sequence"/>
</dbReference>
<dbReference type="EMBL" id="FMXQ01000001">
    <property type="protein sequence ID" value="SDB08258.1"/>
    <property type="molecule type" value="Genomic_DNA"/>
</dbReference>
<feature type="compositionally biased region" description="Low complexity" evidence="1">
    <location>
        <begin position="59"/>
        <end position="68"/>
    </location>
</feature>
<organism evidence="3 4">
    <name type="scientific">Bauldia litoralis</name>
    <dbReference type="NCBI Taxonomy" id="665467"/>
    <lineage>
        <taxon>Bacteria</taxon>
        <taxon>Pseudomonadati</taxon>
        <taxon>Pseudomonadota</taxon>
        <taxon>Alphaproteobacteria</taxon>
        <taxon>Hyphomicrobiales</taxon>
        <taxon>Kaistiaceae</taxon>
        <taxon>Bauldia</taxon>
    </lineage>
</organism>